<comment type="subcellular location">
    <subcellularLocation>
        <location evidence="2">Cell membrane</location>
    </subcellularLocation>
    <subcellularLocation>
        <location evidence="3">Membrane raft</location>
        <topology evidence="3">Multi-pass membrane protein</topology>
    </subcellularLocation>
</comment>
<accession>A0A2H0X8D2</accession>
<evidence type="ECO:0000256" key="8">
    <source>
        <dbReference type="ARBA" id="ARBA00022741"/>
    </source>
</evidence>
<evidence type="ECO:0000259" key="14">
    <source>
        <dbReference type="PROSITE" id="PS50109"/>
    </source>
</evidence>
<dbReference type="InterPro" id="IPR003661">
    <property type="entry name" value="HisK_dim/P_dom"/>
</dbReference>
<dbReference type="InterPro" id="IPR029016">
    <property type="entry name" value="GAF-like_dom_sf"/>
</dbReference>
<dbReference type="GO" id="GO:0045121">
    <property type="term" value="C:membrane raft"/>
    <property type="evidence" value="ECO:0007669"/>
    <property type="project" value="UniProtKB-SubCell"/>
</dbReference>
<dbReference type="Pfam" id="PF02518">
    <property type="entry name" value="HATPase_c"/>
    <property type="match status" value="1"/>
</dbReference>
<feature type="transmembrane region" description="Helical" evidence="13">
    <location>
        <begin position="93"/>
        <end position="110"/>
    </location>
</feature>
<keyword evidence="13" id="KW-1133">Transmembrane helix</keyword>
<evidence type="ECO:0000256" key="5">
    <source>
        <dbReference type="ARBA" id="ARBA00022475"/>
    </source>
</evidence>
<keyword evidence="7" id="KW-0808">Transferase</keyword>
<gene>
    <name evidence="15" type="ORF">COT52_00080</name>
</gene>
<keyword evidence="6" id="KW-0597">Phosphoprotein</keyword>
<feature type="transmembrane region" description="Helical" evidence="13">
    <location>
        <begin position="130"/>
        <end position="156"/>
    </location>
</feature>
<keyword evidence="9" id="KW-0418">Kinase</keyword>
<dbReference type="SMART" id="SM00388">
    <property type="entry name" value="HisKA"/>
    <property type="match status" value="1"/>
</dbReference>
<dbReference type="CDD" id="cd16922">
    <property type="entry name" value="HATPase_EvgS-ArcB-TorS-like"/>
    <property type="match status" value="1"/>
</dbReference>
<protein>
    <recommendedName>
        <fullName evidence="4">histidine kinase</fullName>
        <ecNumber evidence="4">2.7.13.3</ecNumber>
    </recommendedName>
</protein>
<dbReference type="EMBL" id="PEYW01000001">
    <property type="protein sequence ID" value="PIS21162.1"/>
    <property type="molecule type" value="Genomic_DNA"/>
</dbReference>
<dbReference type="Gene3D" id="3.30.565.10">
    <property type="entry name" value="Histidine kinase-like ATPase, C-terminal domain"/>
    <property type="match status" value="1"/>
</dbReference>
<evidence type="ECO:0000256" key="11">
    <source>
        <dbReference type="ARBA" id="ARBA00023012"/>
    </source>
</evidence>
<feature type="transmembrane region" description="Helical" evidence="13">
    <location>
        <begin position="168"/>
        <end position="193"/>
    </location>
</feature>
<keyword evidence="10" id="KW-0067">ATP-binding</keyword>
<proteinExistence type="predicted"/>
<dbReference type="CDD" id="cd00082">
    <property type="entry name" value="HisKA"/>
    <property type="match status" value="1"/>
</dbReference>
<dbReference type="FunFam" id="3.30.565.10:FF:000023">
    <property type="entry name" value="PAS domain-containing sensor histidine kinase"/>
    <property type="match status" value="1"/>
</dbReference>
<evidence type="ECO:0000256" key="13">
    <source>
        <dbReference type="SAM" id="Phobius"/>
    </source>
</evidence>
<dbReference type="PANTHER" id="PTHR43047:SF72">
    <property type="entry name" value="OSMOSENSING HISTIDINE PROTEIN KINASE SLN1"/>
    <property type="match status" value="1"/>
</dbReference>
<dbReference type="PROSITE" id="PS50109">
    <property type="entry name" value="HIS_KIN"/>
    <property type="match status" value="1"/>
</dbReference>
<dbReference type="InterPro" id="IPR004358">
    <property type="entry name" value="Sig_transdc_His_kin-like_C"/>
</dbReference>
<dbReference type="EC" id="2.7.13.3" evidence="4"/>
<evidence type="ECO:0000256" key="6">
    <source>
        <dbReference type="ARBA" id="ARBA00022553"/>
    </source>
</evidence>
<dbReference type="FunFam" id="1.10.287.130:FF:000001">
    <property type="entry name" value="Two-component sensor histidine kinase"/>
    <property type="match status" value="1"/>
</dbReference>
<dbReference type="PRINTS" id="PR00344">
    <property type="entry name" value="BCTRLSENSOR"/>
</dbReference>
<evidence type="ECO:0000256" key="9">
    <source>
        <dbReference type="ARBA" id="ARBA00022777"/>
    </source>
</evidence>
<dbReference type="Gene3D" id="1.10.287.130">
    <property type="match status" value="1"/>
</dbReference>
<dbReference type="SUPFAM" id="SSF47384">
    <property type="entry name" value="Homodimeric domain of signal transducing histidine kinase"/>
    <property type="match status" value="1"/>
</dbReference>
<evidence type="ECO:0000256" key="12">
    <source>
        <dbReference type="ARBA" id="ARBA00023136"/>
    </source>
</evidence>
<evidence type="ECO:0000313" key="16">
    <source>
        <dbReference type="Proteomes" id="UP000231414"/>
    </source>
</evidence>
<dbReference type="InterPro" id="IPR031621">
    <property type="entry name" value="HisKA_7TM"/>
</dbReference>
<dbReference type="PANTHER" id="PTHR43047">
    <property type="entry name" value="TWO-COMPONENT HISTIDINE PROTEIN KINASE"/>
    <property type="match status" value="1"/>
</dbReference>
<evidence type="ECO:0000256" key="10">
    <source>
        <dbReference type="ARBA" id="ARBA00022840"/>
    </source>
</evidence>
<feature type="transmembrane region" description="Helical" evidence="13">
    <location>
        <begin position="31"/>
        <end position="54"/>
    </location>
</feature>
<dbReference type="SUPFAM" id="SSF55781">
    <property type="entry name" value="GAF domain-like"/>
    <property type="match status" value="2"/>
</dbReference>
<feature type="transmembrane region" description="Helical" evidence="13">
    <location>
        <begin position="6"/>
        <end position="24"/>
    </location>
</feature>
<evidence type="ECO:0000256" key="7">
    <source>
        <dbReference type="ARBA" id="ARBA00022679"/>
    </source>
</evidence>
<dbReference type="Pfam" id="PF16927">
    <property type="entry name" value="HisKA_7TM"/>
    <property type="match status" value="1"/>
</dbReference>
<comment type="catalytic activity">
    <reaction evidence="1">
        <text>ATP + protein L-histidine = ADP + protein N-phospho-L-histidine.</text>
        <dbReference type="EC" id="2.7.13.3"/>
    </reaction>
</comment>
<keyword evidence="13" id="KW-0812">Transmembrane</keyword>
<dbReference type="Pfam" id="PF00512">
    <property type="entry name" value="HisKA"/>
    <property type="match status" value="1"/>
</dbReference>
<dbReference type="AlphaFoldDB" id="A0A2H0X8D2"/>
<dbReference type="InterPro" id="IPR005467">
    <property type="entry name" value="His_kinase_dom"/>
</dbReference>
<sequence>MDFKSYLLLAVTLANIILGFLVFLQRSRNKLSRYFIPVVAAVLFWIFSMFHYRISGQEDVLLWCRILYIAASTIPSTFFIFSYVLSESKFSPLVFYAIAFYNIALIALHFHPSLLITSATVRAGMENSIIFGRLFFIYSAFIVGLFSFSFLMLGSAYRRFSGVRKLQIRYIFLGSAISSNIAFITNLFLPWMGVFSLNWLGQVMTLFWVGCITYAIIKHRFMDVRLAIKSLVAKMVVACVLFLVFFGAVSIVLDRLGGDTYFNRSMWSMVVAVLVAFLFRPLDSLVNAVTDRLLFQKAYSNQFVIKELSMVMTKTLDLPRLLTDISTCLQRYMRVELVDFVLFKEQSSKLALSENPLADKSSFLFDYIKGKEHPQILVYDELKQLAGQDIKSSLKDQWVRLAEALEELRAGALIPLPVGEEIGGVVIIGEKKSGQAFSSGDIQLLETLMYQMGTAVENARLYSEVSQFNQKLKQEVSRATQELAARNRNLTVLRRLDTIIMNTLDLDEMCRKIVDTVTWELGYESGLLALLDDGGTKLQIKSFSATPDVSAQVKSLIPVLGETSIELASLEKSGSFLSKVLKESLPLGSAKPSDIFSPFLTKKQISAISPQGKVKSHLVYPIITKGKSLGLVVFSLKKNFKDIGSQERDLLQAFMKQAGIAIENGQLYERVSETAEKLALANERLLGLDKLKDEFVGIASHELRTPMTAIKGFLWMLGAGKGGSLSDQQKHYLDKASQGTDRMLNLINDMLDVSRIESGAMKLDKRLSSLANLIREVVDELRLKAASKNLSLDFIGDGTVADFEFDSSKIHEVLVNLIANSIKFTDKGGITVSLVNKSGNMVEICVQDTGRGIASEDIGKLFKKFGRVDSSFVTSAETGGTGLGLYITKALVEAHGGKISVESAVEKGSAFRFTLPIGAM</sequence>
<dbReference type="SUPFAM" id="SSF55874">
    <property type="entry name" value="ATPase domain of HSP90 chaperone/DNA topoisomerase II/histidine kinase"/>
    <property type="match status" value="1"/>
</dbReference>
<reference evidence="16" key="1">
    <citation type="submission" date="2017-09" db="EMBL/GenBank/DDBJ databases">
        <title>Depth-based differentiation of microbial function through sediment-hosted aquifers and enrichment of novel symbionts in the deep terrestrial subsurface.</title>
        <authorList>
            <person name="Probst A.J."/>
            <person name="Ladd B."/>
            <person name="Jarett J.K."/>
            <person name="Geller-Mcgrath D.E."/>
            <person name="Sieber C.M.K."/>
            <person name="Emerson J.B."/>
            <person name="Anantharaman K."/>
            <person name="Thomas B.C."/>
            <person name="Malmstrom R."/>
            <person name="Stieglmeier M."/>
            <person name="Klingl A."/>
            <person name="Woyke T."/>
            <person name="Ryan C.M."/>
            <person name="Banfield J.F."/>
        </authorList>
    </citation>
    <scope>NUCLEOTIDE SEQUENCE [LARGE SCALE GENOMIC DNA]</scope>
</reference>
<dbReference type="InterPro" id="IPR003594">
    <property type="entry name" value="HATPase_dom"/>
</dbReference>
<dbReference type="InterPro" id="IPR036890">
    <property type="entry name" value="HATPase_C_sf"/>
</dbReference>
<feature type="transmembrane region" description="Helical" evidence="13">
    <location>
        <begin position="199"/>
        <end position="219"/>
    </location>
</feature>
<feature type="transmembrane region" description="Helical" evidence="13">
    <location>
        <begin position="231"/>
        <end position="253"/>
    </location>
</feature>
<keyword evidence="8" id="KW-0547">Nucleotide-binding</keyword>
<organism evidence="15 16">
    <name type="scientific">candidate division WWE3 bacterium CG08_land_8_20_14_0_20_43_13</name>
    <dbReference type="NCBI Taxonomy" id="1975087"/>
    <lineage>
        <taxon>Bacteria</taxon>
        <taxon>Katanobacteria</taxon>
    </lineage>
</organism>
<comment type="caution">
    <text evidence="15">The sequence shown here is derived from an EMBL/GenBank/DDBJ whole genome shotgun (WGS) entry which is preliminary data.</text>
</comment>
<dbReference type="GO" id="GO:0000155">
    <property type="term" value="F:phosphorelay sensor kinase activity"/>
    <property type="evidence" value="ECO:0007669"/>
    <property type="project" value="InterPro"/>
</dbReference>
<feature type="transmembrane region" description="Helical" evidence="13">
    <location>
        <begin position="60"/>
        <end position="81"/>
    </location>
</feature>
<dbReference type="InterPro" id="IPR003018">
    <property type="entry name" value="GAF"/>
</dbReference>
<evidence type="ECO:0000256" key="2">
    <source>
        <dbReference type="ARBA" id="ARBA00004236"/>
    </source>
</evidence>
<feature type="domain" description="Histidine kinase" evidence="14">
    <location>
        <begin position="698"/>
        <end position="919"/>
    </location>
</feature>
<keyword evidence="12 13" id="KW-0472">Membrane</keyword>
<dbReference type="Gene3D" id="3.30.450.40">
    <property type="match status" value="2"/>
</dbReference>
<dbReference type="SMART" id="SM00387">
    <property type="entry name" value="HATPase_c"/>
    <property type="match status" value="1"/>
</dbReference>
<dbReference type="SMART" id="SM00065">
    <property type="entry name" value="GAF"/>
    <property type="match status" value="2"/>
</dbReference>
<keyword evidence="11" id="KW-0902">Two-component regulatory system</keyword>
<keyword evidence="5" id="KW-1003">Cell membrane</keyword>
<dbReference type="Pfam" id="PF13185">
    <property type="entry name" value="GAF_2"/>
    <property type="match status" value="1"/>
</dbReference>
<dbReference type="GO" id="GO:0005524">
    <property type="term" value="F:ATP binding"/>
    <property type="evidence" value="ECO:0007669"/>
    <property type="project" value="UniProtKB-KW"/>
</dbReference>
<evidence type="ECO:0000256" key="3">
    <source>
        <dbReference type="ARBA" id="ARBA00004314"/>
    </source>
</evidence>
<dbReference type="InterPro" id="IPR036097">
    <property type="entry name" value="HisK_dim/P_sf"/>
</dbReference>
<dbReference type="Proteomes" id="UP000231414">
    <property type="component" value="Unassembled WGS sequence"/>
</dbReference>
<name>A0A2H0X8D2_UNCKA</name>
<dbReference type="GO" id="GO:0005886">
    <property type="term" value="C:plasma membrane"/>
    <property type="evidence" value="ECO:0007669"/>
    <property type="project" value="UniProtKB-SubCell"/>
</dbReference>
<dbReference type="GO" id="GO:0009927">
    <property type="term" value="F:histidine phosphotransfer kinase activity"/>
    <property type="evidence" value="ECO:0007669"/>
    <property type="project" value="TreeGrafter"/>
</dbReference>
<evidence type="ECO:0000313" key="15">
    <source>
        <dbReference type="EMBL" id="PIS21162.1"/>
    </source>
</evidence>
<evidence type="ECO:0000256" key="1">
    <source>
        <dbReference type="ARBA" id="ARBA00000085"/>
    </source>
</evidence>
<evidence type="ECO:0000256" key="4">
    <source>
        <dbReference type="ARBA" id="ARBA00012438"/>
    </source>
</evidence>